<comment type="caution">
    <text evidence="1">The sequence shown here is derived from an EMBL/GenBank/DDBJ whole genome shotgun (WGS) entry which is preliminary data.</text>
</comment>
<accession>A0A0R1VYN7</accession>
<protein>
    <recommendedName>
        <fullName evidence="3">HTH cro/C1-type domain-containing protein</fullName>
    </recommendedName>
</protein>
<evidence type="ECO:0000313" key="1">
    <source>
        <dbReference type="EMBL" id="KRM08179.1"/>
    </source>
</evidence>
<gene>
    <name evidence="1" type="ORF">FC15_GL000686</name>
</gene>
<dbReference type="OrthoDB" id="2188924at2"/>
<keyword evidence="2" id="KW-1185">Reference proteome</keyword>
<name>A0A0R1VYN7_9LACO</name>
<dbReference type="RefSeq" id="WP_057825636.1">
    <property type="nucleotide sequence ID" value="NZ_AZFX01000092.1"/>
</dbReference>
<dbReference type="AlphaFoldDB" id="A0A0R1VYN7"/>
<evidence type="ECO:0000313" key="2">
    <source>
        <dbReference type="Proteomes" id="UP000051315"/>
    </source>
</evidence>
<reference evidence="1 2" key="1">
    <citation type="journal article" date="2015" name="Genome Announc.">
        <title>Expanding the biotechnology potential of lactobacilli through comparative genomics of 213 strains and associated genera.</title>
        <authorList>
            <person name="Sun Z."/>
            <person name="Harris H.M."/>
            <person name="McCann A."/>
            <person name="Guo C."/>
            <person name="Argimon S."/>
            <person name="Zhang W."/>
            <person name="Yang X."/>
            <person name="Jeffery I.B."/>
            <person name="Cooney J.C."/>
            <person name="Kagawa T.F."/>
            <person name="Liu W."/>
            <person name="Song Y."/>
            <person name="Salvetti E."/>
            <person name="Wrobel A."/>
            <person name="Rasinkangas P."/>
            <person name="Parkhill J."/>
            <person name="Rea M.C."/>
            <person name="O'Sullivan O."/>
            <person name="Ritari J."/>
            <person name="Douillard F.P."/>
            <person name="Paul Ross R."/>
            <person name="Yang R."/>
            <person name="Briner A.E."/>
            <person name="Felis G.E."/>
            <person name="de Vos W.M."/>
            <person name="Barrangou R."/>
            <person name="Klaenhammer T.R."/>
            <person name="Caufield P.W."/>
            <person name="Cui Y."/>
            <person name="Zhang H."/>
            <person name="O'Toole P.W."/>
        </authorList>
    </citation>
    <scope>NUCLEOTIDE SEQUENCE [LARGE SCALE GENOMIC DNA]</scope>
    <source>
        <strain evidence="1 2">DSM 17758</strain>
    </source>
</reference>
<dbReference type="PATRIC" id="fig|1423735.3.peg.718"/>
<proteinExistence type="predicted"/>
<dbReference type="EMBL" id="AZFX01000092">
    <property type="protein sequence ID" value="KRM08179.1"/>
    <property type="molecule type" value="Genomic_DNA"/>
</dbReference>
<dbReference type="Proteomes" id="UP000051315">
    <property type="component" value="Unassembled WGS sequence"/>
</dbReference>
<sequence length="67" mass="7392">MPTALTGRQLIKQYVDQHNVDLGSLGAMYGIGKVYMGEIISGKKQTRAANALVLKIIDDFKLRPNDD</sequence>
<organism evidence="1 2">
    <name type="scientific">Lapidilactobacillus concavus DSM 17758</name>
    <dbReference type="NCBI Taxonomy" id="1423735"/>
    <lineage>
        <taxon>Bacteria</taxon>
        <taxon>Bacillati</taxon>
        <taxon>Bacillota</taxon>
        <taxon>Bacilli</taxon>
        <taxon>Lactobacillales</taxon>
        <taxon>Lactobacillaceae</taxon>
        <taxon>Lapidilactobacillus</taxon>
    </lineage>
</organism>
<evidence type="ECO:0008006" key="3">
    <source>
        <dbReference type="Google" id="ProtNLM"/>
    </source>
</evidence>